<gene>
    <name evidence="3" type="ORF">ABT317_47545</name>
</gene>
<organism evidence="3 4">
    <name type="scientific">Streptomyces carpinensis</name>
    <dbReference type="NCBI Taxonomy" id="66369"/>
    <lineage>
        <taxon>Bacteria</taxon>
        <taxon>Bacillati</taxon>
        <taxon>Actinomycetota</taxon>
        <taxon>Actinomycetes</taxon>
        <taxon>Kitasatosporales</taxon>
        <taxon>Streptomycetaceae</taxon>
        <taxon>Streptomyces</taxon>
    </lineage>
</organism>
<dbReference type="InterPro" id="IPR002347">
    <property type="entry name" value="SDR_fam"/>
</dbReference>
<dbReference type="InterPro" id="IPR036291">
    <property type="entry name" value="NAD(P)-bd_dom_sf"/>
</dbReference>
<dbReference type="InterPro" id="IPR051122">
    <property type="entry name" value="SDR_DHRS6-like"/>
</dbReference>
<evidence type="ECO:0000313" key="3">
    <source>
        <dbReference type="EMBL" id="MER6984405.1"/>
    </source>
</evidence>
<dbReference type="PRINTS" id="PR00081">
    <property type="entry name" value="GDHRDH"/>
</dbReference>
<dbReference type="Gene3D" id="3.40.50.720">
    <property type="entry name" value="NAD(P)-binding Rossmann-like Domain"/>
    <property type="match status" value="1"/>
</dbReference>
<dbReference type="PANTHER" id="PTHR43477">
    <property type="entry name" value="DIHYDROANTICAPSIN 7-DEHYDROGENASE"/>
    <property type="match status" value="1"/>
</dbReference>
<feature type="non-terminal residue" evidence="3">
    <location>
        <position position="1"/>
    </location>
</feature>
<dbReference type="EMBL" id="JBEPCU010001801">
    <property type="protein sequence ID" value="MER6984405.1"/>
    <property type="molecule type" value="Genomic_DNA"/>
</dbReference>
<dbReference type="SUPFAM" id="SSF51735">
    <property type="entry name" value="NAD(P)-binding Rossmann-fold domains"/>
    <property type="match status" value="1"/>
</dbReference>
<evidence type="ECO:0000256" key="2">
    <source>
        <dbReference type="ARBA" id="ARBA00023002"/>
    </source>
</evidence>
<comment type="similarity">
    <text evidence="1">Belongs to the short-chain dehydrogenases/reductases (SDR) family.</text>
</comment>
<keyword evidence="4" id="KW-1185">Reference proteome</keyword>
<protein>
    <submittedName>
        <fullName evidence="3">SDR family oxidoreductase</fullName>
    </submittedName>
</protein>
<dbReference type="Pfam" id="PF13561">
    <property type="entry name" value="adh_short_C2"/>
    <property type="match status" value="1"/>
</dbReference>
<dbReference type="PANTHER" id="PTHR43477:SF1">
    <property type="entry name" value="DIHYDROANTICAPSIN 7-DEHYDROGENASE"/>
    <property type="match status" value="1"/>
</dbReference>
<proteinExistence type="inferred from homology"/>
<reference evidence="3 4" key="1">
    <citation type="submission" date="2024-06" db="EMBL/GenBank/DDBJ databases">
        <title>The Natural Products Discovery Center: Release of the First 8490 Sequenced Strains for Exploring Actinobacteria Biosynthetic Diversity.</title>
        <authorList>
            <person name="Kalkreuter E."/>
            <person name="Kautsar S.A."/>
            <person name="Yang D."/>
            <person name="Bader C.D."/>
            <person name="Teijaro C.N."/>
            <person name="Fluegel L."/>
            <person name="Davis C.M."/>
            <person name="Simpson J.R."/>
            <person name="Lauterbach L."/>
            <person name="Steele A.D."/>
            <person name="Gui C."/>
            <person name="Meng S."/>
            <person name="Li G."/>
            <person name="Viehrig K."/>
            <person name="Ye F."/>
            <person name="Su P."/>
            <person name="Kiefer A.F."/>
            <person name="Nichols A."/>
            <person name="Cepeda A.J."/>
            <person name="Yan W."/>
            <person name="Fan B."/>
            <person name="Jiang Y."/>
            <person name="Adhikari A."/>
            <person name="Zheng C.-J."/>
            <person name="Schuster L."/>
            <person name="Cowan T.M."/>
            <person name="Smanski M.J."/>
            <person name="Chevrette M.G."/>
            <person name="De Carvalho L.P.S."/>
            <person name="Shen B."/>
        </authorList>
    </citation>
    <scope>NUCLEOTIDE SEQUENCE [LARGE SCALE GENOMIC DNA]</scope>
    <source>
        <strain evidence="3 4">NPDC000634</strain>
    </source>
</reference>
<keyword evidence="2" id="KW-0560">Oxidoreductase</keyword>
<dbReference type="Proteomes" id="UP001458415">
    <property type="component" value="Unassembled WGS sequence"/>
</dbReference>
<comment type="caution">
    <text evidence="3">The sequence shown here is derived from an EMBL/GenBank/DDBJ whole genome shotgun (WGS) entry which is preliminary data.</text>
</comment>
<name>A0ABV1WJN9_9ACTN</name>
<accession>A0ABV1WJN9</accession>
<evidence type="ECO:0000256" key="1">
    <source>
        <dbReference type="ARBA" id="ARBA00006484"/>
    </source>
</evidence>
<sequence length="106" mass="10761">GARRIRAGLGIAPAVTAALPALTASLALELAPVRVNLIAAGFVDTPLSARLLGDGLDARREELRATLPIGRVVEPADVAALAVHIMTNTALTGATYDIDGGQQLVG</sequence>
<evidence type="ECO:0000313" key="4">
    <source>
        <dbReference type="Proteomes" id="UP001458415"/>
    </source>
</evidence>